<dbReference type="EMBL" id="BAABHO010000041">
    <property type="protein sequence ID" value="GAA4801959.1"/>
    <property type="molecule type" value="Genomic_DNA"/>
</dbReference>
<keyword evidence="1" id="KW-0808">Transferase</keyword>
<dbReference type="Gene3D" id="3.40.50.150">
    <property type="entry name" value="Vaccinia Virus protein VP39"/>
    <property type="match status" value="1"/>
</dbReference>
<evidence type="ECO:0000313" key="2">
    <source>
        <dbReference type="Proteomes" id="UP001500928"/>
    </source>
</evidence>
<sequence length="266" mass="28386">MTDEIDPEETPPNVARVFDHYLGGTENTEVDREFAAEVDEILPAMGALCRGHRRFSASVVDHWSALGVDQFLELGSGIPTVDHVHVRARRVQPGAQVVYVDWDAVTVAHARRLVADDDGVAVLHADAGDPARVLASPEVRSVLDLDRPVGVLAVGVLHYVSDARAAAAVPAYLDGLAPGSRLAVSHLTGTGRPDIHTWATFNHGGWSYAPHLRDPADMASWLEGRELTGPGWACAVAWAPTGPVPGADETRSGLWGVVARDVRGRG</sequence>
<name>A0ABP9C0E6_9PSEU</name>
<dbReference type="SUPFAM" id="SSF53335">
    <property type="entry name" value="S-adenosyl-L-methionine-dependent methyltransferases"/>
    <property type="match status" value="1"/>
</dbReference>
<organism evidence="1 2">
    <name type="scientific">Actinomycetospora chlora</name>
    <dbReference type="NCBI Taxonomy" id="663608"/>
    <lineage>
        <taxon>Bacteria</taxon>
        <taxon>Bacillati</taxon>
        <taxon>Actinomycetota</taxon>
        <taxon>Actinomycetes</taxon>
        <taxon>Pseudonocardiales</taxon>
        <taxon>Pseudonocardiaceae</taxon>
        <taxon>Actinomycetospora</taxon>
    </lineage>
</organism>
<proteinExistence type="predicted"/>
<dbReference type="InterPro" id="IPR006764">
    <property type="entry name" value="SAM_dep_MeTrfase_SAV2177_type"/>
</dbReference>
<evidence type="ECO:0000313" key="1">
    <source>
        <dbReference type="EMBL" id="GAA4801959.1"/>
    </source>
</evidence>
<dbReference type="GO" id="GO:0032259">
    <property type="term" value="P:methylation"/>
    <property type="evidence" value="ECO:0007669"/>
    <property type="project" value="UniProtKB-KW"/>
</dbReference>
<gene>
    <name evidence="1" type="ORF">GCM10023200_43800</name>
</gene>
<reference evidence="2" key="1">
    <citation type="journal article" date="2019" name="Int. J. Syst. Evol. Microbiol.">
        <title>The Global Catalogue of Microorganisms (GCM) 10K type strain sequencing project: providing services to taxonomists for standard genome sequencing and annotation.</title>
        <authorList>
            <consortium name="The Broad Institute Genomics Platform"/>
            <consortium name="The Broad Institute Genome Sequencing Center for Infectious Disease"/>
            <person name="Wu L."/>
            <person name="Ma J."/>
        </authorList>
    </citation>
    <scope>NUCLEOTIDE SEQUENCE [LARGE SCALE GENOMIC DNA]</scope>
    <source>
        <strain evidence="2">JCM 17979</strain>
    </source>
</reference>
<dbReference type="GO" id="GO:0008168">
    <property type="term" value="F:methyltransferase activity"/>
    <property type="evidence" value="ECO:0007669"/>
    <property type="project" value="UniProtKB-KW"/>
</dbReference>
<dbReference type="Pfam" id="PF04672">
    <property type="entry name" value="Methyltransf_19"/>
    <property type="match status" value="1"/>
</dbReference>
<keyword evidence="1" id="KW-0489">Methyltransferase</keyword>
<dbReference type="Proteomes" id="UP001500928">
    <property type="component" value="Unassembled WGS sequence"/>
</dbReference>
<dbReference type="InterPro" id="IPR029063">
    <property type="entry name" value="SAM-dependent_MTases_sf"/>
</dbReference>
<keyword evidence="2" id="KW-1185">Reference proteome</keyword>
<protein>
    <submittedName>
        <fullName evidence="1">SAM-dependent methyltransferase</fullName>
    </submittedName>
</protein>
<dbReference type="PIRSF" id="PIRSF017393">
    <property type="entry name" value="MTase_SAV2177"/>
    <property type="match status" value="1"/>
</dbReference>
<comment type="caution">
    <text evidence="1">The sequence shown here is derived from an EMBL/GenBank/DDBJ whole genome shotgun (WGS) entry which is preliminary data.</text>
</comment>
<accession>A0ABP9C0E6</accession>
<dbReference type="RefSeq" id="WP_345420285.1">
    <property type="nucleotide sequence ID" value="NZ_BAABHO010000041.1"/>
</dbReference>